<comment type="subcellular location">
    <subcellularLocation>
        <location evidence="2">Cytoplasm</location>
    </subcellularLocation>
</comment>
<evidence type="ECO:0000256" key="6">
    <source>
        <dbReference type="ARBA" id="ARBA00022723"/>
    </source>
</evidence>
<dbReference type="InterPro" id="IPR029064">
    <property type="entry name" value="Ribosomal_eL30-like_sf"/>
</dbReference>
<comment type="caution">
    <text evidence="11">The sequence shown here is derived from an EMBL/GenBank/DDBJ whole genome shotgun (WGS) entry which is preliminary data.</text>
</comment>
<sequence length="468" mass="52086">MTINFLRLLSMPVLISAMASRKGPSKVAPFVKNALAKQDKYRPEQYRCFIEYPFINITISASRSDPWENYIEGATFKEHELFKLKFEPAYGGFDIRHREYIDGYKGVSFDEDFEGRCDERWSQISDCATTDSPEGRQSKWSATLQNPSRQAVCRRLVIADDSLVISSLLTALSSDGPLQAGMVYRDYRAVSANSELAVVLIDTGLANLYLLTRVLAKEMAKVSVNIPKKRSGSSGYDKALNKFYDQVYVAIKQHVDFDKVKCIVIAGPGFVRDDFIKYAREEATKKADSQMLNATKNKFVSCHCSTAYKQGLNELMQDETVKSQVADTKAMSNVAALDRFYTMLKNDPERSVYGPGPVTKAAEMGAIDELLITDGLFRSSSVGVRKRYVALVEEVQATSNVFIFRTQHVSGEQLQNLAGIAATLKFPCPDLDDEYALTEQEALGSSDDEGRDGTAESSELDDNFLAGI</sequence>
<keyword evidence="6" id="KW-0479">Metal-binding</keyword>
<dbReference type="PANTHER" id="PTHR10853">
    <property type="entry name" value="PELOTA"/>
    <property type="match status" value="1"/>
</dbReference>
<protein>
    <recommendedName>
        <fullName evidence="4">Eukaryotic peptide chain release factor subunit 1</fullName>
    </recommendedName>
</protein>
<dbReference type="SUPFAM" id="SSF55315">
    <property type="entry name" value="L30e-like"/>
    <property type="match status" value="1"/>
</dbReference>
<evidence type="ECO:0000256" key="1">
    <source>
        <dbReference type="ARBA" id="ARBA00001968"/>
    </source>
</evidence>
<reference evidence="11 12" key="1">
    <citation type="submission" date="2020-04" db="EMBL/GenBank/DDBJ databases">
        <title>Perkinsus olseni comparative genomics.</title>
        <authorList>
            <person name="Bogema D.R."/>
        </authorList>
    </citation>
    <scope>NUCLEOTIDE SEQUENCE [LARGE SCALE GENOMIC DNA]</scope>
    <source>
        <strain evidence="11">ATCC PRA-31</strain>
    </source>
</reference>
<evidence type="ECO:0000256" key="3">
    <source>
        <dbReference type="ARBA" id="ARBA00009504"/>
    </source>
</evidence>
<dbReference type="GO" id="GO:0032790">
    <property type="term" value="P:ribosome disassembly"/>
    <property type="evidence" value="ECO:0007669"/>
    <property type="project" value="TreeGrafter"/>
</dbReference>
<dbReference type="Proteomes" id="UP000572268">
    <property type="component" value="Unassembled WGS sequence"/>
</dbReference>
<evidence type="ECO:0000259" key="9">
    <source>
        <dbReference type="Pfam" id="PF03464"/>
    </source>
</evidence>
<evidence type="ECO:0000256" key="5">
    <source>
        <dbReference type="ARBA" id="ARBA00022490"/>
    </source>
</evidence>
<evidence type="ECO:0000256" key="2">
    <source>
        <dbReference type="ARBA" id="ARBA00004496"/>
    </source>
</evidence>
<dbReference type="GO" id="GO:0071025">
    <property type="term" value="P:RNA surveillance"/>
    <property type="evidence" value="ECO:0007669"/>
    <property type="project" value="InterPro"/>
</dbReference>
<name>A0A7J6LY08_PEROL</name>
<feature type="region of interest" description="Disordered" evidence="7">
    <location>
        <begin position="439"/>
        <end position="468"/>
    </location>
</feature>
<evidence type="ECO:0000259" key="10">
    <source>
        <dbReference type="Pfam" id="PF03465"/>
    </source>
</evidence>
<gene>
    <name evidence="11" type="ORF">FOL46_004376</name>
</gene>
<evidence type="ECO:0000256" key="7">
    <source>
        <dbReference type="SAM" id="MobiDB-lite"/>
    </source>
</evidence>
<dbReference type="Gene3D" id="3.30.1330.30">
    <property type="match status" value="1"/>
</dbReference>
<dbReference type="FunFam" id="3.30.1330.30:FF:000008">
    <property type="entry name" value="Protein pelota homolog"/>
    <property type="match status" value="1"/>
</dbReference>
<evidence type="ECO:0000256" key="4">
    <source>
        <dbReference type="ARBA" id="ARBA00013382"/>
    </source>
</evidence>
<dbReference type="InterPro" id="IPR004405">
    <property type="entry name" value="TF_pelota"/>
</dbReference>
<feature type="domain" description="eRF1" evidence="9">
    <location>
        <begin position="196"/>
        <end position="325"/>
    </location>
</feature>
<dbReference type="EMBL" id="JABANN010000267">
    <property type="protein sequence ID" value="KAF4664169.1"/>
    <property type="molecule type" value="Genomic_DNA"/>
</dbReference>
<dbReference type="PANTHER" id="PTHR10853:SF0">
    <property type="entry name" value="PROTEIN PELOTA HOMOLOG"/>
    <property type="match status" value="1"/>
</dbReference>
<feature type="signal peptide" evidence="8">
    <location>
        <begin position="1"/>
        <end position="17"/>
    </location>
</feature>
<feature type="chain" id="PRO_5029762008" description="Eukaryotic peptide chain release factor subunit 1" evidence="8">
    <location>
        <begin position="18"/>
        <end position="468"/>
    </location>
</feature>
<keyword evidence="5" id="KW-0963">Cytoplasm</keyword>
<comment type="similarity">
    <text evidence="3">Belongs to the eukaryotic release factor 1 family. Pelota subfamily.</text>
</comment>
<dbReference type="Gene3D" id="3.30.420.60">
    <property type="entry name" value="eRF1 domain 2"/>
    <property type="match status" value="1"/>
</dbReference>
<dbReference type="GO" id="GO:0070481">
    <property type="term" value="P:nuclear-transcribed mRNA catabolic process, non-stop decay"/>
    <property type="evidence" value="ECO:0007669"/>
    <property type="project" value="InterPro"/>
</dbReference>
<proteinExistence type="inferred from homology"/>
<dbReference type="GO" id="GO:0046872">
    <property type="term" value="F:metal ion binding"/>
    <property type="evidence" value="ECO:0007669"/>
    <property type="project" value="UniProtKB-KW"/>
</dbReference>
<accession>A0A7J6LY08</accession>
<dbReference type="InterPro" id="IPR005141">
    <property type="entry name" value="eRF1_2"/>
</dbReference>
<dbReference type="Pfam" id="PF03465">
    <property type="entry name" value="eRF1_3"/>
    <property type="match status" value="1"/>
</dbReference>
<organism evidence="11 12">
    <name type="scientific">Perkinsus olseni</name>
    <name type="common">Perkinsus atlanticus</name>
    <dbReference type="NCBI Taxonomy" id="32597"/>
    <lineage>
        <taxon>Eukaryota</taxon>
        <taxon>Sar</taxon>
        <taxon>Alveolata</taxon>
        <taxon>Perkinsozoa</taxon>
        <taxon>Perkinsea</taxon>
        <taxon>Perkinsida</taxon>
        <taxon>Perkinsidae</taxon>
        <taxon>Perkinsus</taxon>
    </lineage>
</organism>
<dbReference type="Pfam" id="PF03464">
    <property type="entry name" value="eRF1_2"/>
    <property type="match status" value="1"/>
</dbReference>
<dbReference type="SUPFAM" id="SSF53137">
    <property type="entry name" value="Translational machinery components"/>
    <property type="match status" value="1"/>
</dbReference>
<dbReference type="AlphaFoldDB" id="A0A7J6LY08"/>
<dbReference type="GO" id="GO:0070651">
    <property type="term" value="P:nonfunctional rRNA decay"/>
    <property type="evidence" value="ECO:0007669"/>
    <property type="project" value="TreeGrafter"/>
</dbReference>
<feature type="domain" description="eRF1" evidence="10">
    <location>
        <begin position="331"/>
        <end position="427"/>
    </location>
</feature>
<dbReference type="GO" id="GO:0070966">
    <property type="term" value="P:nuclear-transcribed mRNA catabolic process, no-go decay"/>
    <property type="evidence" value="ECO:0007669"/>
    <property type="project" value="InterPro"/>
</dbReference>
<evidence type="ECO:0000256" key="8">
    <source>
        <dbReference type="SAM" id="SignalP"/>
    </source>
</evidence>
<dbReference type="InterPro" id="IPR042226">
    <property type="entry name" value="eFR1_2_sf"/>
</dbReference>
<evidence type="ECO:0000313" key="11">
    <source>
        <dbReference type="EMBL" id="KAF4664169.1"/>
    </source>
</evidence>
<dbReference type="InterPro" id="IPR005142">
    <property type="entry name" value="eRF1_3"/>
</dbReference>
<comment type="cofactor">
    <cofactor evidence="1">
        <name>a divalent metal cation</name>
        <dbReference type="ChEBI" id="CHEBI:60240"/>
    </cofactor>
</comment>
<keyword evidence="8" id="KW-0732">Signal</keyword>
<dbReference type="GO" id="GO:0005737">
    <property type="term" value="C:cytoplasm"/>
    <property type="evidence" value="ECO:0007669"/>
    <property type="project" value="UniProtKB-SubCell"/>
</dbReference>
<evidence type="ECO:0000313" key="12">
    <source>
        <dbReference type="Proteomes" id="UP000572268"/>
    </source>
</evidence>